<gene>
    <name evidence="1" type="ORF">KK1_000013</name>
</gene>
<keyword evidence="2" id="KW-1185">Reference proteome</keyword>
<name>A0A151SG94_CAJCA</name>
<dbReference type="Proteomes" id="UP000075243">
    <property type="component" value="Chromosome 11"/>
</dbReference>
<sequence length="54" mass="6317">MEVYLYANYVELIVERRSISKVQNVYGRKFGDMEVKKQNEVDRSSAKIEFSATP</sequence>
<organism evidence="1 2">
    <name type="scientific">Cajanus cajan</name>
    <name type="common">Pigeon pea</name>
    <name type="synonym">Cajanus indicus</name>
    <dbReference type="NCBI Taxonomy" id="3821"/>
    <lineage>
        <taxon>Eukaryota</taxon>
        <taxon>Viridiplantae</taxon>
        <taxon>Streptophyta</taxon>
        <taxon>Embryophyta</taxon>
        <taxon>Tracheophyta</taxon>
        <taxon>Spermatophyta</taxon>
        <taxon>Magnoliopsida</taxon>
        <taxon>eudicotyledons</taxon>
        <taxon>Gunneridae</taxon>
        <taxon>Pentapetalae</taxon>
        <taxon>rosids</taxon>
        <taxon>fabids</taxon>
        <taxon>Fabales</taxon>
        <taxon>Fabaceae</taxon>
        <taxon>Papilionoideae</taxon>
        <taxon>50 kb inversion clade</taxon>
        <taxon>NPAAA clade</taxon>
        <taxon>indigoferoid/millettioid clade</taxon>
        <taxon>Phaseoleae</taxon>
        <taxon>Cajanus</taxon>
    </lineage>
</organism>
<dbReference type="AlphaFoldDB" id="A0A151SG94"/>
<evidence type="ECO:0000313" key="2">
    <source>
        <dbReference type="Proteomes" id="UP000075243"/>
    </source>
</evidence>
<dbReference type="Gramene" id="C.cajan_00013.t">
    <property type="protein sequence ID" value="C.cajan_00013.t.cds1"/>
    <property type="gene ID" value="C.cajan_00013"/>
</dbReference>
<proteinExistence type="predicted"/>
<evidence type="ECO:0000313" key="1">
    <source>
        <dbReference type="EMBL" id="KYP53850.1"/>
    </source>
</evidence>
<protein>
    <submittedName>
        <fullName evidence="1">Uncharacterized protein</fullName>
    </submittedName>
</protein>
<dbReference type="EMBL" id="CM003613">
    <property type="protein sequence ID" value="KYP53850.1"/>
    <property type="molecule type" value="Genomic_DNA"/>
</dbReference>
<reference evidence="1 2" key="1">
    <citation type="journal article" date="2012" name="Nat. Biotechnol.">
        <title>Draft genome sequence of pigeonpea (Cajanus cajan), an orphan legume crop of resource-poor farmers.</title>
        <authorList>
            <person name="Varshney R.K."/>
            <person name="Chen W."/>
            <person name="Li Y."/>
            <person name="Bharti A.K."/>
            <person name="Saxena R.K."/>
            <person name="Schlueter J.A."/>
            <person name="Donoghue M.T."/>
            <person name="Azam S."/>
            <person name="Fan G."/>
            <person name="Whaley A.M."/>
            <person name="Farmer A.D."/>
            <person name="Sheridan J."/>
            <person name="Iwata A."/>
            <person name="Tuteja R."/>
            <person name="Penmetsa R.V."/>
            <person name="Wu W."/>
            <person name="Upadhyaya H.D."/>
            <person name="Yang S.P."/>
            <person name="Shah T."/>
            <person name="Saxena K.B."/>
            <person name="Michael T."/>
            <person name="McCombie W.R."/>
            <person name="Yang B."/>
            <person name="Zhang G."/>
            <person name="Yang H."/>
            <person name="Wang J."/>
            <person name="Spillane C."/>
            <person name="Cook D.R."/>
            <person name="May G.D."/>
            <person name="Xu X."/>
            <person name="Jackson S.A."/>
        </authorList>
    </citation>
    <scope>NUCLEOTIDE SEQUENCE [LARGE SCALE GENOMIC DNA]</scope>
    <source>
        <strain evidence="2">cv. Asha</strain>
    </source>
</reference>
<accession>A0A151SG94</accession>